<dbReference type="AlphaFoldDB" id="A0A1Z4BZ14"/>
<evidence type="ECO:0008006" key="4">
    <source>
        <dbReference type="Google" id="ProtNLM"/>
    </source>
</evidence>
<name>A0A1Z4BZ14_9GAMM</name>
<keyword evidence="3" id="KW-1185">Reference proteome</keyword>
<dbReference type="EMBL" id="CP022129">
    <property type="protein sequence ID" value="ASF46483.1"/>
    <property type="molecule type" value="Genomic_DNA"/>
</dbReference>
<organism evidence="2 3">
    <name type="scientific">Methylovulum psychrotolerans</name>
    <dbReference type="NCBI Taxonomy" id="1704499"/>
    <lineage>
        <taxon>Bacteria</taxon>
        <taxon>Pseudomonadati</taxon>
        <taxon>Pseudomonadota</taxon>
        <taxon>Gammaproteobacteria</taxon>
        <taxon>Methylococcales</taxon>
        <taxon>Methylococcaceae</taxon>
        <taxon>Methylovulum</taxon>
    </lineage>
</organism>
<protein>
    <recommendedName>
        <fullName evidence="4">DUF4148 domain-containing protein</fullName>
    </recommendedName>
</protein>
<evidence type="ECO:0000256" key="1">
    <source>
        <dbReference type="SAM" id="SignalP"/>
    </source>
</evidence>
<dbReference type="KEGG" id="mpsy:CEK71_10605"/>
<gene>
    <name evidence="2" type="ORF">CEK71_10605</name>
</gene>
<feature type="chain" id="PRO_5012487014" description="DUF4148 domain-containing protein" evidence="1">
    <location>
        <begin position="36"/>
        <end position="110"/>
    </location>
</feature>
<evidence type="ECO:0000313" key="3">
    <source>
        <dbReference type="Proteomes" id="UP000197019"/>
    </source>
</evidence>
<reference evidence="2 3" key="1">
    <citation type="submission" date="2017-06" db="EMBL/GenBank/DDBJ databases">
        <title>Genome Sequencing of the methanotroph Methylovulum psychrotolerants str. HV10-M2 isolated from a high-altitude environment.</title>
        <authorList>
            <person name="Mateos-Rivera A."/>
        </authorList>
    </citation>
    <scope>NUCLEOTIDE SEQUENCE [LARGE SCALE GENOMIC DNA]</scope>
    <source>
        <strain evidence="2 3">HV10_M2</strain>
    </source>
</reference>
<dbReference type="Proteomes" id="UP000197019">
    <property type="component" value="Chromosome"/>
</dbReference>
<proteinExistence type="predicted"/>
<sequence length="110" mass="12110">MEKYMAHHTFSACRHLLPLLGLILCLSGFSSVSFAMPQVAQPPEIKDCRYLQDVVGNSGYGKNNGWQKLAKYAVFSQAERIAATHLVWVRFDVVGAFNGVAVAKAYRCGS</sequence>
<feature type="signal peptide" evidence="1">
    <location>
        <begin position="1"/>
        <end position="35"/>
    </location>
</feature>
<accession>A0A1Z4BZ14</accession>
<evidence type="ECO:0000313" key="2">
    <source>
        <dbReference type="EMBL" id="ASF46483.1"/>
    </source>
</evidence>
<keyword evidence="1" id="KW-0732">Signal</keyword>